<proteinExistence type="predicted"/>
<organism evidence="1 2">
    <name type="scientific">Eleutherodactylus coqui</name>
    <name type="common">Puerto Rican coqui</name>
    <dbReference type="NCBI Taxonomy" id="57060"/>
    <lineage>
        <taxon>Eukaryota</taxon>
        <taxon>Metazoa</taxon>
        <taxon>Chordata</taxon>
        <taxon>Craniata</taxon>
        <taxon>Vertebrata</taxon>
        <taxon>Euteleostomi</taxon>
        <taxon>Amphibia</taxon>
        <taxon>Batrachia</taxon>
        <taxon>Anura</taxon>
        <taxon>Neobatrachia</taxon>
        <taxon>Hyloidea</taxon>
        <taxon>Eleutherodactylidae</taxon>
        <taxon>Eleutherodactylinae</taxon>
        <taxon>Eleutherodactylus</taxon>
        <taxon>Eleutherodactylus</taxon>
    </lineage>
</organism>
<dbReference type="AlphaFoldDB" id="A0A8J6E7P5"/>
<reference evidence="1" key="1">
    <citation type="thesis" date="2020" institute="ProQuest LLC" country="789 East Eisenhower Parkway, Ann Arbor, MI, USA">
        <title>Comparative Genomics and Chromosome Evolution.</title>
        <authorList>
            <person name="Mudd A.B."/>
        </authorList>
    </citation>
    <scope>NUCLEOTIDE SEQUENCE</scope>
    <source>
        <strain evidence="1">HN-11 Male</strain>
        <tissue evidence="1">Kidney and liver</tissue>
    </source>
</reference>
<accession>A0A8J6E7P5</accession>
<comment type="caution">
    <text evidence="1">The sequence shown here is derived from an EMBL/GenBank/DDBJ whole genome shotgun (WGS) entry which is preliminary data.</text>
</comment>
<dbReference type="Proteomes" id="UP000770717">
    <property type="component" value="Unassembled WGS sequence"/>
</dbReference>
<sequence>MGYRNCGGQVLLTVHHTLCPVSAAPILVHLFFSSLLACYCKSLLAYQSPSFCQCPKFFTTDSCCQYLSSFFHGLRAAAFAMLSARVSSLASPV</sequence>
<evidence type="ECO:0000313" key="1">
    <source>
        <dbReference type="EMBL" id="KAG9460898.1"/>
    </source>
</evidence>
<evidence type="ECO:0000313" key="2">
    <source>
        <dbReference type="Proteomes" id="UP000770717"/>
    </source>
</evidence>
<gene>
    <name evidence="1" type="ORF">GDO78_018854</name>
</gene>
<name>A0A8J6E7P5_ELECQ</name>
<protein>
    <submittedName>
        <fullName evidence="1">Uncharacterized protein</fullName>
    </submittedName>
</protein>
<dbReference type="EMBL" id="WNTK01034192">
    <property type="protein sequence ID" value="KAG9460898.1"/>
    <property type="molecule type" value="Genomic_DNA"/>
</dbReference>
<keyword evidence="2" id="KW-1185">Reference proteome</keyword>